<dbReference type="Gene3D" id="1.20.5.1930">
    <property type="match status" value="1"/>
</dbReference>
<protein>
    <recommendedName>
        <fullName evidence="2">histidine kinase</fullName>
        <ecNumber evidence="2">2.7.13.3</ecNumber>
    </recommendedName>
</protein>
<reference evidence="12 13" key="1">
    <citation type="submission" date="2020-10" db="EMBL/GenBank/DDBJ databases">
        <title>Myceligenerans pegani sp. nov., an endophytic actinomycete isolated from Peganum harmala L. in Xinjiang, China.</title>
        <authorList>
            <person name="Xin L."/>
        </authorList>
    </citation>
    <scope>NUCLEOTIDE SEQUENCE [LARGE SCALE GENOMIC DNA]</scope>
    <source>
        <strain evidence="12 13">TRM65318</strain>
    </source>
</reference>
<dbReference type="PANTHER" id="PTHR24421">
    <property type="entry name" value="NITRATE/NITRITE SENSOR PROTEIN NARX-RELATED"/>
    <property type="match status" value="1"/>
</dbReference>
<feature type="transmembrane region" description="Helical" evidence="10">
    <location>
        <begin position="28"/>
        <end position="48"/>
    </location>
</feature>
<feature type="transmembrane region" description="Helical" evidence="10">
    <location>
        <begin position="153"/>
        <end position="173"/>
    </location>
</feature>
<keyword evidence="10" id="KW-1133">Transmembrane helix</keyword>
<evidence type="ECO:0000256" key="7">
    <source>
        <dbReference type="ARBA" id="ARBA00022840"/>
    </source>
</evidence>
<feature type="compositionally biased region" description="Basic and acidic residues" evidence="9">
    <location>
        <begin position="310"/>
        <end position="319"/>
    </location>
</feature>
<keyword evidence="10" id="KW-0472">Membrane</keyword>
<evidence type="ECO:0000256" key="3">
    <source>
        <dbReference type="ARBA" id="ARBA00022553"/>
    </source>
</evidence>
<dbReference type="InterPro" id="IPR011712">
    <property type="entry name" value="Sig_transdc_His_kin_sub3_dim/P"/>
</dbReference>
<dbReference type="Pfam" id="PF07730">
    <property type="entry name" value="HisKA_3"/>
    <property type="match status" value="1"/>
</dbReference>
<dbReference type="InterPro" id="IPR036890">
    <property type="entry name" value="HATPase_C_sf"/>
</dbReference>
<dbReference type="CDD" id="cd16917">
    <property type="entry name" value="HATPase_UhpB-NarQ-NarX-like"/>
    <property type="match status" value="1"/>
</dbReference>
<dbReference type="EMBL" id="JADAQT010000047">
    <property type="protein sequence ID" value="MBE1874712.1"/>
    <property type="molecule type" value="Genomic_DNA"/>
</dbReference>
<evidence type="ECO:0000313" key="12">
    <source>
        <dbReference type="EMBL" id="MBE1874712.1"/>
    </source>
</evidence>
<comment type="catalytic activity">
    <reaction evidence="1">
        <text>ATP + protein L-histidine = ADP + protein N-phospho-L-histidine.</text>
        <dbReference type="EC" id="2.7.13.3"/>
    </reaction>
</comment>
<proteinExistence type="predicted"/>
<dbReference type="Proteomes" id="UP000625527">
    <property type="component" value="Unassembled WGS sequence"/>
</dbReference>
<feature type="transmembrane region" description="Helical" evidence="10">
    <location>
        <begin position="85"/>
        <end position="111"/>
    </location>
</feature>
<evidence type="ECO:0000256" key="2">
    <source>
        <dbReference type="ARBA" id="ARBA00012438"/>
    </source>
</evidence>
<evidence type="ECO:0000313" key="13">
    <source>
        <dbReference type="Proteomes" id="UP000625527"/>
    </source>
</evidence>
<dbReference type="SUPFAM" id="SSF55874">
    <property type="entry name" value="ATPase domain of HSP90 chaperone/DNA topoisomerase II/histidine kinase"/>
    <property type="match status" value="1"/>
</dbReference>
<feature type="domain" description="Signal transduction histidine kinase subgroup 3 dimerisation and phosphoacceptor" evidence="11">
    <location>
        <begin position="203"/>
        <end position="267"/>
    </location>
</feature>
<dbReference type="RefSeq" id="WP_192861274.1">
    <property type="nucleotide sequence ID" value="NZ_JADAQT010000047.1"/>
</dbReference>
<keyword evidence="3" id="KW-0597">Phosphoprotein</keyword>
<keyword evidence="8" id="KW-0902">Two-component regulatory system</keyword>
<evidence type="ECO:0000256" key="4">
    <source>
        <dbReference type="ARBA" id="ARBA00022679"/>
    </source>
</evidence>
<feature type="transmembrane region" description="Helical" evidence="10">
    <location>
        <begin position="60"/>
        <end position="79"/>
    </location>
</feature>
<evidence type="ECO:0000256" key="10">
    <source>
        <dbReference type="SAM" id="Phobius"/>
    </source>
</evidence>
<dbReference type="InterPro" id="IPR050482">
    <property type="entry name" value="Sensor_HK_TwoCompSys"/>
</dbReference>
<name>A0ABR9MTK6_9MICO</name>
<evidence type="ECO:0000256" key="8">
    <source>
        <dbReference type="ARBA" id="ARBA00023012"/>
    </source>
</evidence>
<dbReference type="PANTHER" id="PTHR24421:SF10">
    <property type="entry name" value="NITRATE_NITRITE SENSOR PROTEIN NARQ"/>
    <property type="match status" value="1"/>
</dbReference>
<keyword evidence="13" id="KW-1185">Reference proteome</keyword>
<keyword evidence="6" id="KW-0418">Kinase</keyword>
<keyword evidence="4" id="KW-0808">Transferase</keyword>
<keyword evidence="5" id="KW-0547">Nucleotide-binding</keyword>
<dbReference type="Gene3D" id="3.30.565.10">
    <property type="entry name" value="Histidine kinase-like ATPase, C-terminal domain"/>
    <property type="match status" value="1"/>
</dbReference>
<gene>
    <name evidence="12" type="ORF">IHE71_03195</name>
</gene>
<feature type="region of interest" description="Disordered" evidence="9">
    <location>
        <begin position="310"/>
        <end position="338"/>
    </location>
</feature>
<evidence type="ECO:0000259" key="11">
    <source>
        <dbReference type="Pfam" id="PF07730"/>
    </source>
</evidence>
<comment type="caution">
    <text evidence="12">The sequence shown here is derived from an EMBL/GenBank/DDBJ whole genome shotgun (WGS) entry which is preliminary data.</text>
</comment>
<sequence>MTAAVVDRPVVRPGAPLAQSRGRRVWGAAWRTMAAASYGFFGVVVIAWQEEVGERVIGSDALLALDLVLGLGSLVLMHLRRRWPLTIALVLTCFMAASTFAMGAASVAIVSLATSRRWWPIGIVGVVHVAAYAVYLIVFPYASDPVWNGLFDVGIGGAMYYVLLVTIGAYIGLRRDHLRSLVLRAETAEREQSGRVAQARANERARIAREMHDVLAHRISLVSMHAGALAYRTDLSREEVTTAAETIRDSAHAAMKELREILGVLRHLPEGGAVLGTEGDDVHRPQPTLRELPALVDECRSAGVDVTFHDDRATEDRATDGGATGDGRSAGAAGPGEAVSRTAYRIVQEGLTNARKHAPGKPVVVTVSGMPGDGLDVTVANPLVEGAQDELPASGLGLMGLTERAELGGGRLRYGTEGGRFVVRAWLPWAAS</sequence>
<keyword evidence="7" id="KW-0067">ATP-binding</keyword>
<evidence type="ECO:0000256" key="6">
    <source>
        <dbReference type="ARBA" id="ARBA00022777"/>
    </source>
</evidence>
<dbReference type="EC" id="2.7.13.3" evidence="2"/>
<evidence type="ECO:0000256" key="1">
    <source>
        <dbReference type="ARBA" id="ARBA00000085"/>
    </source>
</evidence>
<organism evidence="12 13">
    <name type="scientific">Myceligenerans pegani</name>
    <dbReference type="NCBI Taxonomy" id="2776917"/>
    <lineage>
        <taxon>Bacteria</taxon>
        <taxon>Bacillati</taxon>
        <taxon>Actinomycetota</taxon>
        <taxon>Actinomycetes</taxon>
        <taxon>Micrococcales</taxon>
        <taxon>Promicromonosporaceae</taxon>
        <taxon>Myceligenerans</taxon>
    </lineage>
</organism>
<evidence type="ECO:0000256" key="9">
    <source>
        <dbReference type="SAM" id="MobiDB-lite"/>
    </source>
</evidence>
<keyword evidence="10" id="KW-0812">Transmembrane</keyword>
<evidence type="ECO:0000256" key="5">
    <source>
        <dbReference type="ARBA" id="ARBA00022741"/>
    </source>
</evidence>
<accession>A0ABR9MTK6</accession>
<feature type="transmembrane region" description="Helical" evidence="10">
    <location>
        <begin position="118"/>
        <end position="141"/>
    </location>
</feature>